<feature type="region of interest" description="Disordered" evidence="10">
    <location>
        <begin position="123"/>
        <end position="155"/>
    </location>
</feature>
<reference evidence="11 12" key="1">
    <citation type="submission" date="2018-10" db="EMBL/GenBank/DDBJ databases">
        <title>Genomic Encyclopedia of Type Strains, Phase IV (KMG-IV): sequencing the most valuable type-strain genomes for metagenomic binning, comparative biology and taxonomic classification.</title>
        <authorList>
            <person name="Goeker M."/>
        </authorList>
    </citation>
    <scope>NUCLEOTIDE SEQUENCE [LARGE SCALE GENOMIC DNA]</scope>
    <source>
        <strain evidence="11 12">DSM 4734</strain>
    </source>
</reference>
<keyword evidence="4 9" id="KW-0812">Transmembrane</keyword>
<evidence type="ECO:0000256" key="6">
    <source>
        <dbReference type="ARBA" id="ARBA00022989"/>
    </source>
</evidence>
<name>A0A495DCS2_9PROT</name>
<keyword evidence="6 9" id="KW-1133">Transmembrane helix</keyword>
<evidence type="ECO:0000256" key="8">
    <source>
        <dbReference type="ARBA" id="ARBA00023136"/>
    </source>
</evidence>
<organism evidence="11 12">
    <name type="scientific">Maricaulis maris</name>
    <dbReference type="NCBI Taxonomy" id="74318"/>
    <lineage>
        <taxon>Bacteria</taxon>
        <taxon>Pseudomonadati</taxon>
        <taxon>Pseudomonadota</taxon>
        <taxon>Alphaproteobacteria</taxon>
        <taxon>Maricaulales</taxon>
        <taxon>Maricaulaceae</taxon>
        <taxon>Maricaulis</taxon>
    </lineage>
</organism>
<evidence type="ECO:0000256" key="9">
    <source>
        <dbReference type="HAMAP-Rule" id="MF_00237"/>
    </source>
</evidence>
<evidence type="ECO:0000256" key="5">
    <source>
        <dbReference type="ARBA" id="ARBA00022927"/>
    </source>
</evidence>
<keyword evidence="2 9" id="KW-0813">Transport</keyword>
<evidence type="ECO:0000256" key="7">
    <source>
        <dbReference type="ARBA" id="ARBA00023010"/>
    </source>
</evidence>
<comment type="caution">
    <text evidence="11">The sequence shown here is derived from an EMBL/GenBank/DDBJ whole genome shotgun (WGS) entry which is preliminary data.</text>
</comment>
<dbReference type="PRINTS" id="PR01506">
    <property type="entry name" value="TATBPROTEIN"/>
</dbReference>
<keyword evidence="3 9" id="KW-1003">Cell membrane</keyword>
<comment type="subunit">
    <text evidence="9">The Tat system comprises two distinct complexes: a TatABC complex, containing multiple copies of TatA, TatB and TatC subunits, and a separate TatA complex, containing only TatA subunits. Substrates initially bind to the TatABC complex, which probably triggers association of the separate TatA complex to form the active translocon.</text>
</comment>
<keyword evidence="5 9" id="KW-0653">Protein transport</keyword>
<dbReference type="PANTHER" id="PTHR33162">
    <property type="entry name" value="SEC-INDEPENDENT PROTEIN TRANSLOCASE PROTEIN TATA, CHLOROPLASTIC"/>
    <property type="match status" value="1"/>
</dbReference>
<dbReference type="Pfam" id="PF02416">
    <property type="entry name" value="TatA_B_E"/>
    <property type="match status" value="1"/>
</dbReference>
<comment type="subcellular location">
    <subcellularLocation>
        <location evidence="9">Cell membrane</location>
        <topology evidence="9">Single-pass membrane protein</topology>
    </subcellularLocation>
    <subcellularLocation>
        <location evidence="1">Membrane</location>
        <topology evidence="1">Single-pass membrane protein</topology>
    </subcellularLocation>
</comment>
<dbReference type="GO" id="GO:0033281">
    <property type="term" value="C:TAT protein transport complex"/>
    <property type="evidence" value="ECO:0007669"/>
    <property type="project" value="UniProtKB-UniRule"/>
</dbReference>
<gene>
    <name evidence="9" type="primary">tatB</name>
    <name evidence="11" type="ORF">C7435_1311</name>
</gene>
<evidence type="ECO:0000313" key="11">
    <source>
        <dbReference type="EMBL" id="RKR00111.1"/>
    </source>
</evidence>
<comment type="function">
    <text evidence="9">Part of the twin-arginine translocation (Tat) system that transports large folded proteins containing a characteristic twin-arginine motif in their signal peptide across membranes. Together with TatC, TatB is part of a receptor directly interacting with Tat signal peptides. TatB may form an oligomeric binding site that transiently accommodates folded Tat precursor proteins before their translocation.</text>
</comment>
<dbReference type="InterPro" id="IPR018448">
    <property type="entry name" value="TatB"/>
</dbReference>
<evidence type="ECO:0000256" key="10">
    <source>
        <dbReference type="SAM" id="MobiDB-lite"/>
    </source>
</evidence>
<evidence type="ECO:0000313" key="12">
    <source>
        <dbReference type="Proteomes" id="UP000273675"/>
    </source>
</evidence>
<dbReference type="GO" id="GO:0008320">
    <property type="term" value="F:protein transmembrane transporter activity"/>
    <property type="evidence" value="ECO:0007669"/>
    <property type="project" value="UniProtKB-UniRule"/>
</dbReference>
<accession>A0A495DCS2</accession>
<dbReference type="GO" id="GO:0043953">
    <property type="term" value="P:protein transport by the Tat complex"/>
    <property type="evidence" value="ECO:0007669"/>
    <property type="project" value="UniProtKB-UniRule"/>
</dbReference>
<dbReference type="InterPro" id="IPR003369">
    <property type="entry name" value="TatA/B/E"/>
</dbReference>
<dbReference type="AlphaFoldDB" id="A0A495DCS2"/>
<dbReference type="PANTHER" id="PTHR33162:SF1">
    <property type="entry name" value="SEC-INDEPENDENT PROTEIN TRANSLOCASE PROTEIN TATA, CHLOROPLASTIC"/>
    <property type="match status" value="1"/>
</dbReference>
<dbReference type="HAMAP" id="MF_00237">
    <property type="entry name" value="TatB"/>
    <property type="match status" value="1"/>
</dbReference>
<dbReference type="Proteomes" id="UP000273675">
    <property type="component" value="Unassembled WGS sequence"/>
</dbReference>
<protein>
    <recommendedName>
        <fullName evidence="9">Sec-independent protein translocase protein TatB</fullName>
    </recommendedName>
</protein>
<dbReference type="OrthoDB" id="7206969at2"/>
<keyword evidence="7 9" id="KW-0811">Translocation</keyword>
<evidence type="ECO:0000256" key="4">
    <source>
        <dbReference type="ARBA" id="ARBA00022692"/>
    </source>
</evidence>
<evidence type="ECO:0000256" key="2">
    <source>
        <dbReference type="ARBA" id="ARBA00022448"/>
    </source>
</evidence>
<dbReference type="RefSeq" id="WP_121210501.1">
    <property type="nucleotide sequence ID" value="NZ_RBIM01000003.1"/>
</dbReference>
<sequence length="155" mass="16804">MSPGIGMPELLVVLVLALVVVGPQQLPVMMRKVGQMMAQARAMAKDFQNSFEEIGRETELSELRREIEALKQSNPVNEIGGELNKAARAAQDDDIRQLKMKQVEKDQAVLEAAKADKLAALEQADADTSAGVDDEAATGEDTPVPQKHADQIKGR</sequence>
<proteinExistence type="inferred from homology"/>
<dbReference type="NCBIfam" id="TIGR01410">
    <property type="entry name" value="tatB"/>
    <property type="match status" value="1"/>
</dbReference>
<dbReference type="Gene3D" id="1.20.5.3310">
    <property type="match status" value="1"/>
</dbReference>
<comment type="similarity">
    <text evidence="9">Belongs to the TatB family.</text>
</comment>
<keyword evidence="8 9" id="KW-0472">Membrane</keyword>
<dbReference type="EMBL" id="RBIM01000003">
    <property type="protein sequence ID" value="RKR00111.1"/>
    <property type="molecule type" value="Genomic_DNA"/>
</dbReference>
<evidence type="ECO:0000256" key="3">
    <source>
        <dbReference type="ARBA" id="ARBA00022475"/>
    </source>
</evidence>
<evidence type="ECO:0000256" key="1">
    <source>
        <dbReference type="ARBA" id="ARBA00004167"/>
    </source>
</evidence>